<organism evidence="1 2">
    <name type="scientific">Hoeflea alexandrii</name>
    <dbReference type="NCBI Taxonomy" id="288436"/>
    <lineage>
        <taxon>Bacteria</taxon>
        <taxon>Pseudomonadati</taxon>
        <taxon>Pseudomonadota</taxon>
        <taxon>Alphaproteobacteria</taxon>
        <taxon>Hyphomicrobiales</taxon>
        <taxon>Rhizobiaceae</taxon>
        <taxon>Hoeflea</taxon>
    </lineage>
</organism>
<evidence type="ECO:0000313" key="2">
    <source>
        <dbReference type="Proteomes" id="UP001320715"/>
    </source>
</evidence>
<evidence type="ECO:0000313" key="1">
    <source>
        <dbReference type="EMBL" id="MCO6407341.1"/>
    </source>
</evidence>
<keyword evidence="2" id="KW-1185">Reference proteome</keyword>
<sequence length="66" mass="7341">MKQDEFTRIESLAAAKGGDAGIEFLETIGKTDFTAMNIDEWSEFRRRIIAGYRAALLADMTGEVVL</sequence>
<protein>
    <submittedName>
        <fullName evidence="1">Uncharacterized protein</fullName>
    </submittedName>
</protein>
<name>A0ABT1CNY9_9HYPH</name>
<comment type="caution">
    <text evidence="1">The sequence shown here is derived from an EMBL/GenBank/DDBJ whole genome shotgun (WGS) entry which is preliminary data.</text>
</comment>
<dbReference type="EMBL" id="JAAAML010000001">
    <property type="protein sequence ID" value="MCO6407341.1"/>
    <property type="molecule type" value="Genomic_DNA"/>
</dbReference>
<dbReference type="RefSeq" id="WP_252914725.1">
    <property type="nucleotide sequence ID" value="NZ_JAAAML010000001.1"/>
</dbReference>
<gene>
    <name evidence="1" type="ORF">GTW23_04070</name>
</gene>
<dbReference type="Proteomes" id="UP001320715">
    <property type="component" value="Unassembled WGS sequence"/>
</dbReference>
<reference evidence="1 2" key="1">
    <citation type="submission" date="2020-01" db="EMBL/GenBank/DDBJ databases">
        <title>Genomes of bacteria type strains.</title>
        <authorList>
            <person name="Chen J."/>
            <person name="Zhu S."/>
            <person name="Yang J."/>
        </authorList>
    </citation>
    <scope>NUCLEOTIDE SEQUENCE [LARGE SCALE GENOMIC DNA]</scope>
    <source>
        <strain evidence="1 2">DSM 16655</strain>
    </source>
</reference>
<accession>A0ABT1CNY9</accession>
<proteinExistence type="predicted"/>